<dbReference type="SUPFAM" id="SSF51905">
    <property type="entry name" value="FAD/NAD(P)-binding domain"/>
    <property type="match status" value="1"/>
</dbReference>
<dbReference type="InterPro" id="IPR006076">
    <property type="entry name" value="FAD-dep_OxRdtase"/>
</dbReference>
<dbReference type="PANTHER" id="PTHR13847:SF289">
    <property type="entry name" value="GLYCINE OXIDASE"/>
    <property type="match status" value="1"/>
</dbReference>
<dbReference type="AlphaFoldDB" id="A0A381Y3Y6"/>
<dbReference type="PROSITE" id="PS51257">
    <property type="entry name" value="PROKAR_LIPOPROTEIN"/>
    <property type="match status" value="1"/>
</dbReference>
<accession>A0A381Y3Y6</accession>
<dbReference type="Gene3D" id="3.30.9.10">
    <property type="entry name" value="D-Amino Acid Oxidase, subunit A, domain 2"/>
    <property type="match status" value="1"/>
</dbReference>
<protein>
    <recommendedName>
        <fullName evidence="2">FAD dependent oxidoreductase domain-containing protein</fullName>
    </recommendedName>
</protein>
<dbReference type="Pfam" id="PF01266">
    <property type="entry name" value="DAO"/>
    <property type="match status" value="1"/>
</dbReference>
<proteinExistence type="predicted"/>
<name>A0A381Y3Y6_9ZZZZ</name>
<keyword evidence="1" id="KW-0560">Oxidoreductase</keyword>
<feature type="domain" description="FAD dependent oxidoreductase" evidence="2">
    <location>
        <begin position="7"/>
        <end position="359"/>
    </location>
</feature>
<gene>
    <name evidence="3" type="ORF">METZ01_LOCUS124582</name>
</gene>
<dbReference type="InterPro" id="IPR036188">
    <property type="entry name" value="FAD/NAD-bd_sf"/>
</dbReference>
<dbReference type="EMBL" id="UINC01017336">
    <property type="protein sequence ID" value="SVA71728.1"/>
    <property type="molecule type" value="Genomic_DNA"/>
</dbReference>
<evidence type="ECO:0000256" key="1">
    <source>
        <dbReference type="ARBA" id="ARBA00023002"/>
    </source>
</evidence>
<dbReference type="GO" id="GO:0005737">
    <property type="term" value="C:cytoplasm"/>
    <property type="evidence" value="ECO:0007669"/>
    <property type="project" value="TreeGrafter"/>
</dbReference>
<dbReference type="GO" id="GO:0016491">
    <property type="term" value="F:oxidoreductase activity"/>
    <property type="evidence" value="ECO:0007669"/>
    <property type="project" value="UniProtKB-KW"/>
</dbReference>
<dbReference type="Gene3D" id="3.50.50.60">
    <property type="entry name" value="FAD/NAD(P)-binding domain"/>
    <property type="match status" value="1"/>
</dbReference>
<reference evidence="3" key="1">
    <citation type="submission" date="2018-05" db="EMBL/GenBank/DDBJ databases">
        <authorList>
            <person name="Lanie J.A."/>
            <person name="Ng W.-L."/>
            <person name="Kazmierczak K.M."/>
            <person name="Andrzejewski T.M."/>
            <person name="Davidsen T.M."/>
            <person name="Wayne K.J."/>
            <person name="Tettelin H."/>
            <person name="Glass J.I."/>
            <person name="Rusch D."/>
            <person name="Podicherti R."/>
            <person name="Tsui H.-C.T."/>
            <person name="Winkler M.E."/>
        </authorList>
    </citation>
    <scope>NUCLEOTIDE SEQUENCE</scope>
</reference>
<dbReference type="PANTHER" id="PTHR13847">
    <property type="entry name" value="SARCOSINE DEHYDROGENASE-RELATED"/>
    <property type="match status" value="1"/>
</dbReference>
<organism evidence="3">
    <name type="scientific">marine metagenome</name>
    <dbReference type="NCBI Taxonomy" id="408172"/>
    <lineage>
        <taxon>unclassified sequences</taxon>
        <taxon>metagenomes</taxon>
        <taxon>ecological metagenomes</taxon>
    </lineage>
</organism>
<evidence type="ECO:0000313" key="3">
    <source>
        <dbReference type="EMBL" id="SVA71728.1"/>
    </source>
</evidence>
<sequence length="380" mass="40458">MGKSLSDVLIVGGGVIGCLTAYYLSKADLKVTLIEADQVACGASGKSGGWLTPYSHANDPAMLALSPKSLDLHRTLSKVLPEETGVDYGFEETPFLRCAITEEGVSELQSWQVERATEGNVMEWISPSDIRQVNSWVTDRVLGGLLSNDEPTLDSYKFTHSSMQAAEKYGANIVSGRVTGLVCGKRQGHSAGVILEDGSMVEGGSVLLAMGPWTGAASAWTGSTLPIAPQRGQLLYLSEPDNRHGVRVESGFSAVEVPVSIIRKRLSENLLGSTREDVGFDVSTTASARELLMSQFAMLSDHANSIGISAQTACLRPVTPDGRPYVGRAPLWDNVYVAAGHASEGIHYAPVTARVMADLIIDGETNVDISALSPARMDEC</sequence>
<evidence type="ECO:0000259" key="2">
    <source>
        <dbReference type="Pfam" id="PF01266"/>
    </source>
</evidence>